<feature type="transmembrane region" description="Helical" evidence="6">
    <location>
        <begin position="93"/>
        <end position="115"/>
    </location>
</feature>
<keyword evidence="6" id="KW-1133">Transmembrane helix</keyword>
<dbReference type="PROSITE" id="PS51837">
    <property type="entry name" value="LITAF"/>
    <property type="match status" value="1"/>
</dbReference>
<sequence length="134" mass="14763">MYNNGGYPQGQPMQAPQPGYATGQPIYADPKPEYYPGQPAPPVYQPATMQMMGPGPQRSANVYGMTQSTACSCPNCSASITTRTTAKISMTQWILCIILFLFFPWCCCAPCYIPSCYQIQHTCPQCNYFIGCSQ</sequence>
<evidence type="ECO:0000313" key="9">
    <source>
        <dbReference type="Proteomes" id="UP001295684"/>
    </source>
</evidence>
<reference evidence="8" key="1">
    <citation type="submission" date="2023-07" db="EMBL/GenBank/DDBJ databases">
        <authorList>
            <consortium name="AG Swart"/>
            <person name="Singh M."/>
            <person name="Singh A."/>
            <person name="Seah K."/>
            <person name="Emmerich C."/>
        </authorList>
    </citation>
    <scope>NUCLEOTIDE SEQUENCE</scope>
    <source>
        <strain evidence="8">DP1</strain>
    </source>
</reference>
<dbReference type="EMBL" id="CAMPGE010025430">
    <property type="protein sequence ID" value="CAI2383187.1"/>
    <property type="molecule type" value="Genomic_DNA"/>
</dbReference>
<dbReference type="GO" id="GO:0016020">
    <property type="term" value="C:membrane"/>
    <property type="evidence" value="ECO:0007669"/>
    <property type="project" value="UniProtKB-SubCell"/>
</dbReference>
<accession>A0AAD1Y233</accession>
<evidence type="ECO:0000313" key="8">
    <source>
        <dbReference type="EMBL" id="CAI2383187.1"/>
    </source>
</evidence>
<comment type="caution">
    <text evidence="8">The sequence shown here is derived from an EMBL/GenBank/DDBJ whole genome shotgun (WGS) entry which is preliminary data.</text>
</comment>
<comment type="subcellular location">
    <subcellularLocation>
        <location evidence="1">Membrane</location>
        <topology evidence="1">Peripheral membrane protein</topology>
    </subcellularLocation>
</comment>
<keyword evidence="9" id="KW-1185">Reference proteome</keyword>
<proteinExistence type="inferred from homology"/>
<keyword evidence="6" id="KW-0812">Transmembrane</keyword>
<dbReference type="InterPro" id="IPR006629">
    <property type="entry name" value="LITAF"/>
</dbReference>
<name>A0AAD1Y233_EUPCR</name>
<dbReference type="Proteomes" id="UP001295684">
    <property type="component" value="Unassembled WGS sequence"/>
</dbReference>
<dbReference type="PANTHER" id="PTHR23292">
    <property type="entry name" value="LIPOPOLYSACCHARIDE-INDUCED TUMOR NECROSIS FACTOR-ALPHA FACTOR"/>
    <property type="match status" value="1"/>
</dbReference>
<evidence type="ECO:0000256" key="1">
    <source>
        <dbReference type="ARBA" id="ARBA00004170"/>
    </source>
</evidence>
<evidence type="ECO:0000256" key="3">
    <source>
        <dbReference type="ARBA" id="ARBA00022723"/>
    </source>
</evidence>
<organism evidence="8 9">
    <name type="scientific">Euplotes crassus</name>
    <dbReference type="NCBI Taxonomy" id="5936"/>
    <lineage>
        <taxon>Eukaryota</taxon>
        <taxon>Sar</taxon>
        <taxon>Alveolata</taxon>
        <taxon>Ciliophora</taxon>
        <taxon>Intramacronucleata</taxon>
        <taxon>Spirotrichea</taxon>
        <taxon>Hypotrichia</taxon>
        <taxon>Euplotida</taxon>
        <taxon>Euplotidae</taxon>
        <taxon>Moneuplotes</taxon>
    </lineage>
</organism>
<feature type="domain" description="LITAF" evidence="7">
    <location>
        <begin position="53"/>
        <end position="134"/>
    </location>
</feature>
<keyword evidence="3" id="KW-0479">Metal-binding</keyword>
<dbReference type="PANTHER" id="PTHR23292:SF6">
    <property type="entry name" value="FI16602P1-RELATED"/>
    <property type="match status" value="1"/>
</dbReference>
<dbReference type="Pfam" id="PF10601">
    <property type="entry name" value="zf-LITAF-like"/>
    <property type="match status" value="1"/>
</dbReference>
<dbReference type="InterPro" id="IPR037519">
    <property type="entry name" value="LITAF_fam"/>
</dbReference>
<comment type="similarity">
    <text evidence="2">Belongs to the CDIP1/LITAF family.</text>
</comment>
<evidence type="ECO:0000256" key="2">
    <source>
        <dbReference type="ARBA" id="ARBA00005975"/>
    </source>
</evidence>
<evidence type="ECO:0000256" key="6">
    <source>
        <dbReference type="SAM" id="Phobius"/>
    </source>
</evidence>
<dbReference type="SMART" id="SM00714">
    <property type="entry name" value="LITAF"/>
    <property type="match status" value="1"/>
</dbReference>
<dbReference type="GO" id="GO:0008270">
    <property type="term" value="F:zinc ion binding"/>
    <property type="evidence" value="ECO:0007669"/>
    <property type="project" value="TreeGrafter"/>
</dbReference>
<keyword evidence="5 6" id="KW-0472">Membrane</keyword>
<protein>
    <recommendedName>
        <fullName evidence="7">LITAF domain-containing protein</fullName>
    </recommendedName>
</protein>
<gene>
    <name evidence="8" type="ORF">ECRASSUSDP1_LOCUS24680</name>
</gene>
<dbReference type="AlphaFoldDB" id="A0AAD1Y233"/>
<keyword evidence="4" id="KW-0862">Zinc</keyword>
<evidence type="ECO:0000259" key="7">
    <source>
        <dbReference type="PROSITE" id="PS51837"/>
    </source>
</evidence>
<evidence type="ECO:0000256" key="5">
    <source>
        <dbReference type="ARBA" id="ARBA00023136"/>
    </source>
</evidence>
<evidence type="ECO:0000256" key="4">
    <source>
        <dbReference type="ARBA" id="ARBA00022833"/>
    </source>
</evidence>